<sequence>MERRRRRSPSPERRRRGRSPSPERRRRGRSPSPIRRRRRDDSRRDDSPEHGEITRESEREIYLRRMRARERERDAQRRRSPSPERKRKRRSPSPDRRPRPSALVSQYDNLFAGADWYKGLGDAPPAQEGGEKGKPAAQERQDSPEAGEVEQGELPAPAAAAESVEELKHRLLFGFLSELGSEAEPAAAATSPPVASEPTVGNVEKGGAARTAPRIAASDAACTSSPADKTGAGCSCDGDGAAVARSCDMPGFTAGTGGPAAQTAAGKVAVNSASGGSCAACEACALLTAGTDGAMAREPCEPCEPHGRKRVRTGRRWRLGEMGVRHVVKTLRALALEQYAAAFVRHGVDGFMVRSRLETRPEPAPAVRMLTASALRDNSFSASALARAHASSHSLPCR</sequence>
<feature type="region of interest" description="Disordered" evidence="1">
    <location>
        <begin position="184"/>
        <end position="228"/>
    </location>
</feature>
<reference evidence="2" key="1">
    <citation type="submission" date="2021-01" db="EMBL/GenBank/DDBJ databases">
        <authorList>
            <person name="Corre E."/>
            <person name="Pelletier E."/>
            <person name="Niang G."/>
            <person name="Scheremetjew M."/>
            <person name="Finn R."/>
            <person name="Kale V."/>
            <person name="Holt S."/>
            <person name="Cochrane G."/>
            <person name="Meng A."/>
            <person name="Brown T."/>
            <person name="Cohen L."/>
        </authorList>
    </citation>
    <scope>NUCLEOTIDE SEQUENCE</scope>
    <source>
        <strain evidence="2">RCC1130</strain>
    </source>
</reference>
<feature type="region of interest" description="Disordered" evidence="1">
    <location>
        <begin position="1"/>
        <end position="162"/>
    </location>
</feature>
<feature type="compositionally biased region" description="Basic residues" evidence="1">
    <location>
        <begin position="1"/>
        <end position="38"/>
    </location>
</feature>
<feature type="compositionally biased region" description="Low complexity" evidence="1">
    <location>
        <begin position="184"/>
        <end position="198"/>
    </location>
</feature>
<proteinExistence type="predicted"/>
<protein>
    <submittedName>
        <fullName evidence="2">Uncharacterized protein</fullName>
    </submittedName>
</protein>
<gene>
    <name evidence="2" type="ORF">CLEP1334_LOCUS12211</name>
</gene>
<organism evidence="2">
    <name type="scientific">Calcidiscus leptoporus</name>
    <dbReference type="NCBI Taxonomy" id="127549"/>
    <lineage>
        <taxon>Eukaryota</taxon>
        <taxon>Haptista</taxon>
        <taxon>Haptophyta</taxon>
        <taxon>Prymnesiophyceae</taxon>
        <taxon>Coccolithales</taxon>
        <taxon>Calcidiscaceae</taxon>
        <taxon>Calcidiscus</taxon>
    </lineage>
</organism>
<evidence type="ECO:0000313" key="2">
    <source>
        <dbReference type="EMBL" id="CAD8536929.1"/>
    </source>
</evidence>
<accession>A0A7S0J008</accession>
<feature type="compositionally biased region" description="Basic and acidic residues" evidence="1">
    <location>
        <begin position="39"/>
        <end position="84"/>
    </location>
</feature>
<dbReference type="EMBL" id="HBER01024321">
    <property type="protein sequence ID" value="CAD8536929.1"/>
    <property type="molecule type" value="Transcribed_RNA"/>
</dbReference>
<dbReference type="AlphaFoldDB" id="A0A7S0J008"/>
<evidence type="ECO:0000256" key="1">
    <source>
        <dbReference type="SAM" id="MobiDB-lite"/>
    </source>
</evidence>
<name>A0A7S0J008_9EUKA</name>
<feature type="compositionally biased region" description="Basic and acidic residues" evidence="1">
    <location>
        <begin position="129"/>
        <end position="143"/>
    </location>
</feature>